<protein>
    <recommendedName>
        <fullName evidence="9">Lipoprotein signal peptidase</fullName>
        <ecNumber evidence="9">3.4.23.36</ecNumber>
    </recommendedName>
    <alternativeName>
        <fullName evidence="9">Prolipoprotein signal peptidase</fullName>
    </alternativeName>
    <alternativeName>
        <fullName evidence="9">Signal peptidase II</fullName>
        <shortName evidence="9">SPase II</shortName>
    </alternativeName>
</protein>
<dbReference type="AlphaFoldDB" id="A0A1G1SQP4"/>
<feature type="transmembrane region" description="Helical" evidence="9">
    <location>
        <begin position="72"/>
        <end position="93"/>
    </location>
</feature>
<dbReference type="Pfam" id="PF01252">
    <property type="entry name" value="Peptidase_A8"/>
    <property type="match status" value="1"/>
</dbReference>
<comment type="similarity">
    <text evidence="1 9 10">Belongs to the peptidase A8 family.</text>
</comment>
<evidence type="ECO:0000256" key="5">
    <source>
        <dbReference type="ARBA" id="ARBA00022750"/>
    </source>
</evidence>
<dbReference type="PANTHER" id="PTHR33695:SF1">
    <property type="entry name" value="LIPOPROTEIN SIGNAL PEPTIDASE"/>
    <property type="match status" value="1"/>
</dbReference>
<dbReference type="Proteomes" id="UP000177791">
    <property type="component" value="Unassembled WGS sequence"/>
</dbReference>
<gene>
    <name evidence="9" type="primary">lspA</name>
    <name evidence="11" type="ORF">BEN48_07165</name>
</gene>
<keyword evidence="12" id="KW-1185">Reference proteome</keyword>
<comment type="catalytic activity">
    <reaction evidence="9">
        <text>Release of signal peptides from bacterial membrane prolipoproteins. Hydrolyzes -Xaa-Yaa-Zaa-|-(S,diacylglyceryl)Cys-, in which Xaa is hydrophobic (preferably Leu), and Yaa (Ala or Ser) and Zaa (Gly or Ala) have small, neutral side chains.</text>
        <dbReference type="EC" id="3.4.23.36"/>
    </reaction>
</comment>
<comment type="caution">
    <text evidence="11">The sequence shown here is derived from an EMBL/GenBank/DDBJ whole genome shotgun (WGS) entry which is preliminary data.</text>
</comment>
<feature type="transmembrane region" description="Helical" evidence="9">
    <location>
        <begin position="100"/>
        <end position="120"/>
    </location>
</feature>
<keyword evidence="4 9" id="KW-0812">Transmembrane</keyword>
<feature type="transmembrane region" description="Helical" evidence="9">
    <location>
        <begin position="12"/>
        <end position="29"/>
    </location>
</feature>
<evidence type="ECO:0000256" key="8">
    <source>
        <dbReference type="ARBA" id="ARBA00023136"/>
    </source>
</evidence>
<evidence type="ECO:0000256" key="6">
    <source>
        <dbReference type="ARBA" id="ARBA00022801"/>
    </source>
</evidence>
<evidence type="ECO:0000313" key="12">
    <source>
        <dbReference type="Proteomes" id="UP000177791"/>
    </source>
</evidence>
<keyword evidence="8 9" id="KW-0472">Membrane</keyword>
<evidence type="ECO:0000256" key="4">
    <source>
        <dbReference type="ARBA" id="ARBA00022692"/>
    </source>
</evidence>
<organism evidence="11 12">
    <name type="scientific">Hymenobacter glacialis</name>
    <dbReference type="NCBI Taxonomy" id="1908236"/>
    <lineage>
        <taxon>Bacteria</taxon>
        <taxon>Pseudomonadati</taxon>
        <taxon>Bacteroidota</taxon>
        <taxon>Cytophagia</taxon>
        <taxon>Cytophagales</taxon>
        <taxon>Hymenobacteraceae</taxon>
        <taxon>Hymenobacter</taxon>
    </lineage>
</organism>
<feature type="transmembrane region" description="Helical" evidence="9">
    <location>
        <begin position="171"/>
        <end position="192"/>
    </location>
</feature>
<evidence type="ECO:0000256" key="3">
    <source>
        <dbReference type="ARBA" id="ARBA00022670"/>
    </source>
</evidence>
<feature type="active site" evidence="9">
    <location>
        <position position="147"/>
    </location>
</feature>
<evidence type="ECO:0000256" key="10">
    <source>
        <dbReference type="RuleBase" id="RU004181"/>
    </source>
</evidence>
<dbReference type="OrthoDB" id="9810259at2"/>
<comment type="function">
    <text evidence="9">This protein specifically catalyzes the removal of signal peptides from prolipoproteins.</text>
</comment>
<dbReference type="EC" id="3.4.23.36" evidence="9"/>
<dbReference type="UniPathway" id="UPA00665"/>
<reference evidence="11 12" key="1">
    <citation type="submission" date="2016-08" db="EMBL/GenBank/DDBJ databases">
        <title>Hymenobacter coccineus sp. nov., Hymenobacter lapidarius sp. nov. and Hymenobacter glacialis sp. nov., isolated from Antarctic soil.</title>
        <authorList>
            <person name="Sedlacek I."/>
            <person name="Kralova S."/>
            <person name="Kyrova K."/>
            <person name="Maslanova I."/>
            <person name="Stankova E."/>
            <person name="Vrbovska V."/>
            <person name="Nemec M."/>
            <person name="Bartak M."/>
            <person name="Svec P."/>
            <person name="Busse H.-J."/>
            <person name="Pantucek R."/>
        </authorList>
    </citation>
    <scope>NUCLEOTIDE SEQUENCE [LARGE SCALE GENOMIC DNA]</scope>
    <source>
        <strain evidence="11 12">CCM 8648</strain>
    </source>
</reference>
<dbReference type="PRINTS" id="PR00781">
    <property type="entry name" value="LIPOSIGPTASE"/>
</dbReference>
<dbReference type="STRING" id="1908236.BEN48_07165"/>
<evidence type="ECO:0000256" key="1">
    <source>
        <dbReference type="ARBA" id="ARBA00006139"/>
    </source>
</evidence>
<dbReference type="RefSeq" id="WP_070736476.1">
    <property type="nucleotide sequence ID" value="NZ_MDZC01000133.1"/>
</dbReference>
<proteinExistence type="inferred from homology"/>
<evidence type="ECO:0000256" key="9">
    <source>
        <dbReference type="HAMAP-Rule" id="MF_00161"/>
    </source>
</evidence>
<keyword evidence="7 9" id="KW-1133">Transmembrane helix</keyword>
<feature type="active site" evidence="9">
    <location>
        <position position="180"/>
    </location>
</feature>
<evidence type="ECO:0000256" key="7">
    <source>
        <dbReference type="ARBA" id="ARBA00022989"/>
    </source>
</evidence>
<dbReference type="GO" id="GO:0005886">
    <property type="term" value="C:plasma membrane"/>
    <property type="evidence" value="ECO:0007669"/>
    <property type="project" value="UniProtKB-SubCell"/>
</dbReference>
<keyword evidence="6 9" id="KW-0378">Hydrolase</keyword>
<feature type="transmembrane region" description="Helical" evidence="9">
    <location>
        <begin position="140"/>
        <end position="159"/>
    </location>
</feature>
<sequence>MHPALTIRPHSAVKFFLLALFIIAIDQLSKWAVHTYMEPGSAGEIPLLGEFVKLNYILNPGMAFGAQLPAPYGKLILTAFRSVAVVGLVYYIIHLCRQRVAAGYIACMALILGGALGNLIDSVFYGIIYDNAPVGSPTRWFYGQVIDMIFVPLYVGYFPESWPLIGGSYSSGFPIFNIADSSIFIGVALILLNQSRFFNESQPVAAPHQESAPLVAPDAEKLA</sequence>
<keyword evidence="3 9" id="KW-0645">Protease</keyword>
<evidence type="ECO:0000313" key="11">
    <source>
        <dbReference type="EMBL" id="OGX80942.1"/>
    </source>
</evidence>
<dbReference type="PANTHER" id="PTHR33695">
    <property type="entry name" value="LIPOPROTEIN SIGNAL PEPTIDASE"/>
    <property type="match status" value="1"/>
</dbReference>
<dbReference type="HAMAP" id="MF_00161">
    <property type="entry name" value="LspA"/>
    <property type="match status" value="1"/>
</dbReference>
<dbReference type="EMBL" id="MDZC01000133">
    <property type="protein sequence ID" value="OGX80942.1"/>
    <property type="molecule type" value="Genomic_DNA"/>
</dbReference>
<keyword evidence="11" id="KW-0449">Lipoprotein</keyword>
<dbReference type="InterPro" id="IPR001872">
    <property type="entry name" value="Peptidase_A8"/>
</dbReference>
<accession>A0A1G1SQP4</accession>
<evidence type="ECO:0000256" key="2">
    <source>
        <dbReference type="ARBA" id="ARBA00022475"/>
    </source>
</evidence>
<keyword evidence="2 9" id="KW-1003">Cell membrane</keyword>
<dbReference type="NCBIfam" id="NF011369">
    <property type="entry name" value="PRK14788.1"/>
    <property type="match status" value="1"/>
</dbReference>
<keyword evidence="5 9" id="KW-0064">Aspartyl protease</keyword>
<name>A0A1G1SQP4_9BACT</name>
<dbReference type="GO" id="GO:0006508">
    <property type="term" value="P:proteolysis"/>
    <property type="evidence" value="ECO:0007669"/>
    <property type="project" value="UniProtKB-KW"/>
</dbReference>
<dbReference type="GO" id="GO:0004190">
    <property type="term" value="F:aspartic-type endopeptidase activity"/>
    <property type="evidence" value="ECO:0007669"/>
    <property type="project" value="UniProtKB-UniRule"/>
</dbReference>
<comment type="pathway">
    <text evidence="9">Protein modification; lipoprotein biosynthesis (signal peptide cleavage).</text>
</comment>
<comment type="subcellular location">
    <subcellularLocation>
        <location evidence="9">Cell membrane</location>
        <topology evidence="9">Multi-pass membrane protein</topology>
    </subcellularLocation>
</comment>